<evidence type="ECO:0000313" key="5">
    <source>
        <dbReference type="Proteomes" id="UP000504607"/>
    </source>
</evidence>
<feature type="region of interest" description="Disordered" evidence="4">
    <location>
        <begin position="285"/>
        <end position="320"/>
    </location>
</feature>
<dbReference type="InterPro" id="IPR052435">
    <property type="entry name" value="YY1-Transcr_Regul"/>
</dbReference>
<evidence type="ECO:0000256" key="3">
    <source>
        <dbReference type="ARBA" id="ARBA00023242"/>
    </source>
</evidence>
<evidence type="ECO:0000256" key="2">
    <source>
        <dbReference type="ARBA" id="ARBA00023163"/>
    </source>
</evidence>
<feature type="region of interest" description="Disordered" evidence="4">
    <location>
        <begin position="1299"/>
        <end position="1401"/>
    </location>
</feature>
<keyword evidence="1" id="KW-0805">Transcription regulation</keyword>
<dbReference type="OrthoDB" id="49309at2759"/>
<evidence type="ECO:0000256" key="1">
    <source>
        <dbReference type="ARBA" id="ARBA00023015"/>
    </source>
</evidence>
<evidence type="ECO:0000256" key="4">
    <source>
        <dbReference type="SAM" id="MobiDB-lite"/>
    </source>
</evidence>
<organism evidence="5 6">
    <name type="scientific">Elaeis guineensis var. tenera</name>
    <name type="common">Oil palm</name>
    <dbReference type="NCBI Taxonomy" id="51953"/>
    <lineage>
        <taxon>Eukaryota</taxon>
        <taxon>Viridiplantae</taxon>
        <taxon>Streptophyta</taxon>
        <taxon>Embryophyta</taxon>
        <taxon>Tracheophyta</taxon>
        <taxon>Spermatophyta</taxon>
        <taxon>Magnoliopsida</taxon>
        <taxon>Liliopsida</taxon>
        <taxon>Arecaceae</taxon>
        <taxon>Arecoideae</taxon>
        <taxon>Cocoseae</taxon>
        <taxon>Elaeidinae</taxon>
        <taxon>Elaeis</taxon>
    </lineage>
</organism>
<protein>
    <submittedName>
        <fullName evidence="6">Uncharacterized protein LOC105033236</fullName>
    </submittedName>
</protein>
<accession>A0A6J0PAS9</accession>
<feature type="region of interest" description="Disordered" evidence="4">
    <location>
        <begin position="28"/>
        <end position="47"/>
    </location>
</feature>
<keyword evidence="5" id="KW-1185">Reference proteome</keyword>
<keyword evidence="3" id="KW-0539">Nucleus</keyword>
<feature type="compositionally biased region" description="Polar residues" evidence="4">
    <location>
        <begin position="1374"/>
        <end position="1383"/>
    </location>
</feature>
<evidence type="ECO:0000313" key="6">
    <source>
        <dbReference type="RefSeq" id="XP_019702156.1"/>
    </source>
</evidence>
<dbReference type="GO" id="GO:0003712">
    <property type="term" value="F:transcription coregulator activity"/>
    <property type="evidence" value="ECO:0007669"/>
    <property type="project" value="TreeGrafter"/>
</dbReference>
<dbReference type="InParanoid" id="A0A6J0PAS9"/>
<reference evidence="6" key="1">
    <citation type="submission" date="2025-08" db="UniProtKB">
        <authorList>
            <consortium name="RefSeq"/>
        </authorList>
    </citation>
    <scope>IDENTIFICATION</scope>
</reference>
<feature type="compositionally biased region" description="Basic residues" evidence="4">
    <location>
        <begin position="1389"/>
        <end position="1401"/>
    </location>
</feature>
<feature type="compositionally biased region" description="Acidic residues" evidence="4">
    <location>
        <begin position="38"/>
        <end position="47"/>
    </location>
</feature>
<dbReference type="GO" id="GO:0005634">
    <property type="term" value="C:nucleus"/>
    <property type="evidence" value="ECO:0007669"/>
    <property type="project" value="TreeGrafter"/>
</dbReference>
<dbReference type="GO" id="GO:0006355">
    <property type="term" value="P:regulation of DNA-templated transcription"/>
    <property type="evidence" value="ECO:0007669"/>
    <property type="project" value="TreeGrafter"/>
</dbReference>
<keyword evidence="2" id="KW-0804">Transcription</keyword>
<gene>
    <name evidence="6" type="primary">LOC105033236</name>
</gene>
<dbReference type="GeneID" id="105033236"/>
<dbReference type="KEGG" id="egu:105033236"/>
<feature type="compositionally biased region" description="Polar residues" evidence="4">
    <location>
        <begin position="1299"/>
        <end position="1327"/>
    </location>
</feature>
<feature type="region of interest" description="Disordered" evidence="4">
    <location>
        <begin position="824"/>
        <end position="844"/>
    </location>
</feature>
<sequence length="1401" mass="155994">MSLSIATQNVEFSHLSHQNITSTFDNLSASSEDCQNMEVEDDEEEEDVDFNPFLKGETLSEGSSGLSSDNEALFNKVKETLWSSDHQDASTSSRANVETHCCITDSGNEDEEIVMQTRHASEDANGSESISEKPITRELNTFVEEGGLTYYPEGCIKELRSGDGSDAVDDLTKEVFLGQSTSSLYPRNFQKPVIEINDEDCICKRTRAHHSLAHYTLEELEAFLQETDDDDDLQNADDEEEYRKFLAAVLLEGADNGQTGQEDENLDEDEENDADFEIEIEEALESELEESTNNNKGLSDKHEGDPQRPETRQKKRLKESTEKKKYFLGQAKMPLRPILPFVSNAQVAPFPSFGWQFYSPKSFTHGPPSFSGADLLNGFTTEQIGQLYCLIHEHVQLLIQVFSVCVLDPLRQEVAIQVQKIITEMVDKHEAALVCRKVPYPGTCFQPSNLRSSLHVNFHQIPEFSNWTPLIDNPVLSVLDVAPLRLAKSYMTDVSATVLRYRQNHVQDATDKDHLKRGPLFPLPMFPSHGETNNDFLGGAITTSSKTASPFSRDQEQPKKSLAATLVESTMKQSVALVPLDIARLAQRFYPLFNLALFPHKPPIPAVANRVLFTDAEDGLLAMGLMEYNNDWGAIQQHFLPCKTKHQIFVRQKNRSSSKAPENPIKAVRRMKTSPLTTDEKARICEGLKLFKHDWLSIWKFFVPHRDPSLLPRQWRIATGTQKSYKKSEDGKEKRRLYEAKRRKTKASIIDKQASLGLEVDNGTNSADDMDNEDEAFIHEAFLADSVHGSSHRACNDISFSNINKNNVQPTNVKLYKGTRSCENSAAGTNKSGAVHESVSSSKPSESMHLLSHWSGSKCSASYVISSKHLSSISESRAPRHTLGSLPYQRRRRKGVRIVKLAPDLPPVNLPPSVRVISQSAFQSCHSGPSCSDIGNNERKKLVSRFPQAIKQDATMMNPSKQLSMSSENGLEVRYQQDGGTSGNQLAEENTSESDLQMHPLLFQAPEDQFSSYYSMNYYNTSIHHFFPGIQLQTNPNFGKSENFLRTTKHVDVTPHPKGPSSDLCTIDFHPLLQRTDGVSGDSTGISSINPLPGGLGAQGNSDKFNPPECILRKPLVDDSANNGASPGHQGKENKLDLDIHLCSVMDKEKTTSGEVTNEHQHIDSESPTLEQGMMESGMQADLPICHHKDNIPDVLVSKDSIISEQACFEKDVNSITVPSSPGSACQCTGDFHDESFPEIVMEQEELSDSEEESEHVEFECEEMDDSEEDKWDITHPSEIQNKGISAFAAVGEKIQTIHNQRQSRSLTQGSVDKDNNYGSPVQTHQGSCHGKLSRLNPTDGSAKRDGSHRSSPIVPHTRPGRSSKARSSKNSKGTHQPPSQTVNERKTVASRKPRKRPALN</sequence>
<dbReference type="Proteomes" id="UP000504607">
    <property type="component" value="Unplaced"/>
</dbReference>
<dbReference type="PANTHER" id="PTHR16088:SF3">
    <property type="entry name" value="GON-4-LIKE PROTEIN"/>
    <property type="match status" value="1"/>
</dbReference>
<feature type="compositionally biased region" description="Basic and acidic residues" evidence="4">
    <location>
        <begin position="298"/>
        <end position="320"/>
    </location>
</feature>
<feature type="compositionally biased region" description="Basic residues" evidence="4">
    <location>
        <begin position="1359"/>
        <end position="1370"/>
    </location>
</feature>
<proteinExistence type="predicted"/>
<dbReference type="PANTHER" id="PTHR16088">
    <property type="entry name" value="YY1 ASSOCIATED PROTEIN-RELATED"/>
    <property type="match status" value="1"/>
</dbReference>
<name>A0A6J0PAS9_ELAGV</name>
<dbReference type="RefSeq" id="XP_019702156.1">
    <property type="nucleotide sequence ID" value="XM_019846597.2"/>
</dbReference>